<dbReference type="RefSeq" id="XP_004523944.1">
    <property type="nucleotide sequence ID" value="XM_004523887.3"/>
</dbReference>
<proteinExistence type="evidence at transcript level"/>
<evidence type="ECO:0000259" key="2">
    <source>
        <dbReference type="Pfam" id="PF15866"/>
    </source>
</evidence>
<evidence type="ECO:0000256" key="1">
    <source>
        <dbReference type="SAM" id="MobiDB-lite"/>
    </source>
</evidence>
<dbReference type="OrthoDB" id="7736976at2759"/>
<feature type="compositionally biased region" description="Low complexity" evidence="1">
    <location>
        <begin position="119"/>
        <end position="128"/>
    </location>
</feature>
<feature type="compositionally biased region" description="Gly residues" evidence="1">
    <location>
        <begin position="129"/>
        <end position="139"/>
    </location>
</feature>
<dbReference type="GeneID" id="101453009"/>
<name>W8C2Y9_CERCA</name>
<dbReference type="EMBL" id="GAMC01006319">
    <property type="protein sequence ID" value="JAC00237.1"/>
    <property type="molecule type" value="mRNA"/>
</dbReference>
<reference evidence="3" key="2">
    <citation type="journal article" date="2014" name="BMC Genomics">
        <title>A genomic perspective to assessing quality of mass-reared SIT flies used in Mediterranean fruit fly (Ceratitis capitata) eradication in California.</title>
        <authorList>
            <person name="Calla B."/>
            <person name="Hall B."/>
            <person name="Hou S."/>
            <person name="Geib S.M."/>
        </authorList>
    </citation>
    <scope>NUCLEOTIDE SEQUENCE</scope>
</reference>
<feature type="region of interest" description="Disordered" evidence="1">
    <location>
        <begin position="119"/>
        <end position="143"/>
    </location>
</feature>
<dbReference type="AlphaFoldDB" id="W8C2Y9"/>
<accession>W8C2Y9</accession>
<reference evidence="3" key="1">
    <citation type="submission" date="2013-07" db="EMBL/GenBank/DDBJ databases">
        <authorList>
            <person name="Geib S."/>
        </authorList>
    </citation>
    <scope>NUCLEOTIDE SEQUENCE</scope>
</reference>
<organism evidence="3">
    <name type="scientific">Ceratitis capitata</name>
    <name type="common">Mediterranean fruit fly</name>
    <name type="synonym">Tephritis capitata</name>
    <dbReference type="NCBI Taxonomy" id="7213"/>
    <lineage>
        <taxon>Eukaryota</taxon>
        <taxon>Metazoa</taxon>
        <taxon>Ecdysozoa</taxon>
        <taxon>Arthropoda</taxon>
        <taxon>Hexapoda</taxon>
        <taxon>Insecta</taxon>
        <taxon>Pterygota</taxon>
        <taxon>Neoptera</taxon>
        <taxon>Endopterygota</taxon>
        <taxon>Diptera</taxon>
        <taxon>Brachycera</taxon>
        <taxon>Muscomorpha</taxon>
        <taxon>Tephritoidea</taxon>
        <taxon>Tephritidae</taxon>
        <taxon>Ceratitis</taxon>
        <taxon>Ceratitis</taxon>
    </lineage>
</organism>
<dbReference type="InterPro" id="IPR031732">
    <property type="entry name" value="DUF4729"/>
</dbReference>
<evidence type="ECO:0000313" key="3">
    <source>
        <dbReference type="EMBL" id="JAC00237.1"/>
    </source>
</evidence>
<dbReference type="KEGG" id="ccat:101453009"/>
<sequence>MNMTKCCKDCDRLQPRSSGSAPVRPEFQQPTMYDHFQNFQRFKLQKQEEQAIEKRKEELLKMNTNFTNWNPSCNKDMFDEFSTQDVALFRQQIRLAQNGERSMLESLSAVTEAAASSTGDTATATVTGTGTGTGAGTGTPGDKSLKKKDSLLTISRTPVVCPIGACGRTIGVTSVLSHYLRDHSEDFGVQCQEIYGGKRSVLVFDATTLEFRDNVCLGVLAYGGVKEKCSDPPALRGICIHNAFLPKPHEHLDAHLPILIMACRTSWSALLEDKELETKITKLENVNQHLLVLWLVSVQSTKPIHCTLTAYDKTMTSSRSIIAQVRQLNESQNPSEFLVNDVNSLRLNCGEINMLSHNGNECIHLEVMINEYDQ</sequence>
<protein>
    <recommendedName>
        <fullName evidence="2">DUF4729 domain-containing protein</fullName>
    </recommendedName>
</protein>
<dbReference type="Pfam" id="PF15866">
    <property type="entry name" value="DUF4729"/>
    <property type="match status" value="1"/>
</dbReference>
<feature type="domain" description="DUF4729" evidence="2">
    <location>
        <begin position="161"/>
        <end position="358"/>
    </location>
</feature>